<evidence type="ECO:0000256" key="3">
    <source>
        <dbReference type="SAM" id="MobiDB-lite"/>
    </source>
</evidence>
<reference evidence="5 6" key="1">
    <citation type="journal article" date="2018" name="Genome Res.">
        <title>The genomic architecture and molecular evolution of ant odorant receptors.</title>
        <authorList>
            <person name="McKenzie S.K."/>
            <person name="Kronauer D.J.C."/>
        </authorList>
    </citation>
    <scope>NUCLEOTIDE SEQUENCE [LARGE SCALE GENOMIC DNA]</scope>
    <source>
        <strain evidence="5">Clonal line C1</strain>
    </source>
</reference>
<dbReference type="GO" id="GO:0007015">
    <property type="term" value="P:actin filament organization"/>
    <property type="evidence" value="ECO:0007669"/>
    <property type="project" value="TreeGrafter"/>
</dbReference>
<dbReference type="PRINTS" id="PR00888">
    <property type="entry name" value="SM22CALPONIN"/>
</dbReference>
<organism evidence="5 6">
    <name type="scientific">Ooceraea biroi</name>
    <name type="common">Clonal raider ant</name>
    <name type="synonym">Cerapachys biroi</name>
    <dbReference type="NCBI Taxonomy" id="2015173"/>
    <lineage>
        <taxon>Eukaryota</taxon>
        <taxon>Metazoa</taxon>
        <taxon>Ecdysozoa</taxon>
        <taxon>Arthropoda</taxon>
        <taxon>Hexapoda</taxon>
        <taxon>Insecta</taxon>
        <taxon>Pterygota</taxon>
        <taxon>Neoptera</taxon>
        <taxon>Endopterygota</taxon>
        <taxon>Hymenoptera</taxon>
        <taxon>Apocrita</taxon>
        <taxon>Aculeata</taxon>
        <taxon>Formicoidea</taxon>
        <taxon>Formicidae</taxon>
        <taxon>Dorylinae</taxon>
        <taxon>Ooceraea</taxon>
    </lineage>
</organism>
<feature type="domain" description="Calponin-homology (CH)" evidence="4">
    <location>
        <begin position="152"/>
        <end position="261"/>
    </location>
</feature>
<dbReference type="GO" id="GO:0051015">
    <property type="term" value="F:actin filament binding"/>
    <property type="evidence" value="ECO:0007669"/>
    <property type="project" value="TreeGrafter"/>
</dbReference>
<dbReference type="FunFam" id="1.10.418.10:FF:000075">
    <property type="entry name" value="Transgelin"/>
    <property type="match status" value="1"/>
</dbReference>
<feature type="region of interest" description="Disordered" evidence="3">
    <location>
        <begin position="87"/>
        <end position="106"/>
    </location>
</feature>
<dbReference type="Pfam" id="PF00307">
    <property type="entry name" value="CH"/>
    <property type="match status" value="1"/>
</dbReference>
<evidence type="ECO:0000256" key="2">
    <source>
        <dbReference type="RuleBase" id="RU361224"/>
    </source>
</evidence>
<dbReference type="PANTHER" id="PTHR47385">
    <property type="entry name" value="CALPONIN"/>
    <property type="match status" value="1"/>
</dbReference>
<dbReference type="InterPro" id="IPR003096">
    <property type="entry name" value="SM22_calponin"/>
</dbReference>
<dbReference type="PROSITE" id="PS50021">
    <property type="entry name" value="CH"/>
    <property type="match status" value="1"/>
</dbReference>
<dbReference type="InterPro" id="IPR000557">
    <property type="entry name" value="Calponin_repeat"/>
</dbReference>
<dbReference type="InterPro" id="IPR050606">
    <property type="entry name" value="Calponin-like"/>
</dbReference>
<dbReference type="EMBL" id="QOIP01000002">
    <property type="protein sequence ID" value="RLU25329.1"/>
    <property type="molecule type" value="Genomic_DNA"/>
</dbReference>
<protein>
    <recommendedName>
        <fullName evidence="2">Transgelin</fullName>
    </recommendedName>
</protein>
<dbReference type="PANTHER" id="PTHR47385:SF14">
    <property type="entry name" value="TRANSGELIN"/>
    <property type="match status" value="1"/>
</dbReference>
<dbReference type="PROSITE" id="PS01052">
    <property type="entry name" value="CALPONIN_1"/>
    <property type="match status" value="1"/>
</dbReference>
<proteinExistence type="inferred from homology"/>
<dbReference type="Proteomes" id="UP000279307">
    <property type="component" value="Chromosome 2"/>
</dbReference>
<evidence type="ECO:0000313" key="5">
    <source>
        <dbReference type="EMBL" id="RLU25329.1"/>
    </source>
</evidence>
<gene>
    <name evidence="5" type="ORF">DMN91_001485</name>
</gene>
<dbReference type="OrthoDB" id="21595at2759"/>
<comment type="similarity">
    <text evidence="1 2">Belongs to the calponin family.</text>
</comment>
<dbReference type="SMART" id="SM00033">
    <property type="entry name" value="CH"/>
    <property type="match status" value="1"/>
</dbReference>
<dbReference type="GO" id="GO:0015629">
    <property type="term" value="C:actin cytoskeleton"/>
    <property type="evidence" value="ECO:0007669"/>
    <property type="project" value="TreeGrafter"/>
</dbReference>
<dbReference type="Pfam" id="PF00402">
    <property type="entry name" value="Calponin"/>
    <property type="match status" value="1"/>
</dbReference>
<dbReference type="InterPro" id="IPR036872">
    <property type="entry name" value="CH_dom_sf"/>
</dbReference>
<feature type="non-terminal residue" evidence="5">
    <location>
        <position position="1"/>
    </location>
</feature>
<dbReference type="Gene3D" id="1.10.418.10">
    <property type="entry name" value="Calponin-like domain"/>
    <property type="match status" value="1"/>
</dbReference>
<evidence type="ECO:0000313" key="6">
    <source>
        <dbReference type="Proteomes" id="UP000279307"/>
    </source>
</evidence>
<dbReference type="AlphaFoldDB" id="A0A3L8DZH0"/>
<sequence>SESSIRQREFIGNLLVWLHLQEFVPPSDVTSGAGLRRTEVTCGRRNAPPDESSIPSRGARAANGRVVGTLEPCRVAVSSAVPSSRVATAEARTPVPPAQRNRHLTPPFSCETRARLRSSFRLPKSDEMACNRAAKSGFAAEAQRKINSKYSEELAQECLEWIKTITGEDINTNGDMDNFFEILKDGVLLCRLVNDIKEGSVKKINKTSLAFKCMENINAFLEAAKALGVPAQETFQTVDLWERQNLNSVVICLQSLGRKAGNYGKPSIGPKEADKNVRNFSEEQLRAGQGVISLQYGSNKGANQSGINFGNTRHM</sequence>
<comment type="caution">
    <text evidence="5">The sequence shown here is derived from an EMBL/GenBank/DDBJ whole genome shotgun (WGS) entry which is preliminary data.</text>
</comment>
<dbReference type="PROSITE" id="PS51122">
    <property type="entry name" value="CALPONIN_2"/>
    <property type="match status" value="1"/>
</dbReference>
<dbReference type="SUPFAM" id="SSF47576">
    <property type="entry name" value="Calponin-homology domain, CH-domain"/>
    <property type="match status" value="1"/>
</dbReference>
<name>A0A3L8DZH0_OOCBI</name>
<evidence type="ECO:0000256" key="1">
    <source>
        <dbReference type="ARBA" id="ARBA00009631"/>
    </source>
</evidence>
<accession>A0A3L8DZH0</accession>
<evidence type="ECO:0000259" key="4">
    <source>
        <dbReference type="PROSITE" id="PS50021"/>
    </source>
</evidence>
<dbReference type="InterPro" id="IPR001715">
    <property type="entry name" value="CH_dom"/>
</dbReference>